<dbReference type="OrthoDB" id="9804574at2"/>
<sequence>MNQTFNAIKLNKADNVAVALTNIKQGEYLSIKGEDKILQVMENIPYGHKIATVFINKEEKIIKYGECMGISTEDIYQGYHVHISNVRGLKEEERVDILKQSSSFNA</sequence>
<dbReference type="PANTHER" id="PTHR30536:SF5">
    <property type="entry name" value="ALTRONATE DEHYDRATASE"/>
    <property type="match status" value="1"/>
</dbReference>
<name>A0A1X7EJJ8_9BACI</name>
<gene>
    <name evidence="1" type="ORF">BEH_13435</name>
</gene>
<reference evidence="1 2" key="1">
    <citation type="journal article" date="2015" name="PLoS ONE">
        <title>Genome Sequence of Bacillus endophyticus and Analysis of Its Companion Mechanism in the Ketogulonigenium vulgare-Bacillus Strain Consortium.</title>
        <authorList>
            <person name="Jia N."/>
            <person name="Du J."/>
            <person name="Ding M.Z."/>
            <person name="Gao F."/>
            <person name="Yuan Y.J."/>
        </authorList>
    </citation>
    <scope>NUCLEOTIDE SEQUENCE [LARGE SCALE GENOMIC DNA]</scope>
    <source>
        <strain evidence="1 2">Hbe603</strain>
    </source>
</reference>
<evidence type="ECO:0000313" key="2">
    <source>
        <dbReference type="Proteomes" id="UP000036202"/>
    </source>
</evidence>
<accession>A0A1X7EJJ8</accession>
<dbReference type="GeneID" id="93701811"/>
<dbReference type="InterPro" id="IPR052172">
    <property type="entry name" value="UxaA_altronate/galactarate_dh"/>
</dbReference>
<organism evidence="1 2">
    <name type="scientific">Priestia filamentosa</name>
    <dbReference type="NCBI Taxonomy" id="1402861"/>
    <lineage>
        <taxon>Bacteria</taxon>
        <taxon>Bacillati</taxon>
        <taxon>Bacillota</taxon>
        <taxon>Bacilli</taxon>
        <taxon>Bacillales</taxon>
        <taxon>Bacillaceae</taxon>
        <taxon>Priestia</taxon>
    </lineage>
</organism>
<dbReference type="RefSeq" id="WP_040057407.1">
    <property type="nucleotide sequence ID" value="NZ_CP011974.1"/>
</dbReference>
<dbReference type="InterPro" id="IPR013974">
    <property type="entry name" value="SAF"/>
</dbReference>
<dbReference type="Gene3D" id="2.30.130.110">
    <property type="match status" value="1"/>
</dbReference>
<protein>
    <submittedName>
        <fullName evidence="1">Uncharacterized protein</fullName>
    </submittedName>
</protein>
<dbReference type="CDD" id="cd11613">
    <property type="entry name" value="SAF_AH_GD"/>
    <property type="match status" value="1"/>
</dbReference>
<dbReference type="PATRIC" id="fig|135735.6.peg.2839"/>
<proteinExistence type="predicted"/>
<dbReference type="EMBL" id="CP011974">
    <property type="protein sequence ID" value="AKO92996.1"/>
    <property type="molecule type" value="Genomic_DNA"/>
</dbReference>
<dbReference type="AlphaFoldDB" id="A0A1X7EJJ8"/>
<dbReference type="KEGG" id="beo:BEH_13435"/>
<reference evidence="2" key="2">
    <citation type="submission" date="2015-06" db="EMBL/GenBank/DDBJ databases">
        <title>Genome Sequence of Bacillus endophyticus and Analysis of its Companion Mechanism in the Ketogulonigenium vulgare-Bacillus strain Consortium.</title>
        <authorList>
            <person name="Jia N."/>
            <person name="Du J."/>
            <person name="Ding M.-Z."/>
            <person name="Gao F."/>
            <person name="Yuan Y.-J."/>
        </authorList>
    </citation>
    <scope>NUCLEOTIDE SEQUENCE [LARGE SCALE GENOMIC DNA]</scope>
    <source>
        <strain evidence="2">Hbe603</strain>
    </source>
</reference>
<dbReference type="SMART" id="SM00858">
    <property type="entry name" value="SAF"/>
    <property type="match status" value="1"/>
</dbReference>
<dbReference type="GO" id="GO:0019698">
    <property type="term" value="P:D-galacturonate catabolic process"/>
    <property type="evidence" value="ECO:0007669"/>
    <property type="project" value="TreeGrafter"/>
</dbReference>
<accession>A0A0H4KJI9</accession>
<evidence type="ECO:0000313" key="1">
    <source>
        <dbReference type="EMBL" id="AKO92996.1"/>
    </source>
</evidence>
<dbReference type="PANTHER" id="PTHR30536">
    <property type="entry name" value="ALTRONATE/GALACTARATE DEHYDRATASE"/>
    <property type="match status" value="1"/>
</dbReference>
<keyword evidence="2" id="KW-1185">Reference proteome</keyword>
<dbReference type="Proteomes" id="UP000036202">
    <property type="component" value="Chromosome"/>
</dbReference>
<dbReference type="InterPro" id="IPR044144">
    <property type="entry name" value="SAF_UxaA/GarD"/>
</dbReference>